<proteinExistence type="predicted"/>
<reference evidence="1 2" key="1">
    <citation type="submission" date="2024-01" db="EMBL/GenBank/DDBJ databases">
        <title>A draft genome for the cacao thread blight pathogen Marasmiellus scandens.</title>
        <authorList>
            <person name="Baruah I.K."/>
            <person name="Leung J."/>
            <person name="Bukari Y."/>
            <person name="Amoako-Attah I."/>
            <person name="Meinhardt L.W."/>
            <person name="Bailey B.A."/>
            <person name="Cohen S.P."/>
        </authorList>
    </citation>
    <scope>NUCLEOTIDE SEQUENCE [LARGE SCALE GENOMIC DNA]</scope>
    <source>
        <strain evidence="1 2">GH-19</strain>
    </source>
</reference>
<keyword evidence="2" id="KW-1185">Reference proteome</keyword>
<sequence length="113" mass="13034">MPTRRQSQGSTFHYGTAYQRQLPKRSKYKRSLTEDTGLSLVKKPNATFTVKLIDTVKASPNARPDEALTWQEILCAKTVFITNLHIGDYPKEHVKMFSQFYVNMELCLALHKE</sequence>
<comment type="caution">
    <text evidence="1">The sequence shown here is derived from an EMBL/GenBank/DDBJ whole genome shotgun (WGS) entry which is preliminary data.</text>
</comment>
<name>A0ABR1IK34_9AGAR</name>
<protein>
    <submittedName>
        <fullName evidence="1">Uncharacterized protein</fullName>
    </submittedName>
</protein>
<dbReference type="EMBL" id="JBANRG010000119">
    <property type="protein sequence ID" value="KAK7434678.1"/>
    <property type="molecule type" value="Genomic_DNA"/>
</dbReference>
<evidence type="ECO:0000313" key="1">
    <source>
        <dbReference type="EMBL" id="KAK7434678.1"/>
    </source>
</evidence>
<dbReference type="Proteomes" id="UP001498398">
    <property type="component" value="Unassembled WGS sequence"/>
</dbReference>
<gene>
    <name evidence="1" type="ORF">VKT23_020085</name>
</gene>
<accession>A0ABR1IK34</accession>
<organism evidence="1 2">
    <name type="scientific">Marasmiellus scandens</name>
    <dbReference type="NCBI Taxonomy" id="2682957"/>
    <lineage>
        <taxon>Eukaryota</taxon>
        <taxon>Fungi</taxon>
        <taxon>Dikarya</taxon>
        <taxon>Basidiomycota</taxon>
        <taxon>Agaricomycotina</taxon>
        <taxon>Agaricomycetes</taxon>
        <taxon>Agaricomycetidae</taxon>
        <taxon>Agaricales</taxon>
        <taxon>Marasmiineae</taxon>
        <taxon>Omphalotaceae</taxon>
        <taxon>Marasmiellus</taxon>
    </lineage>
</organism>
<evidence type="ECO:0000313" key="2">
    <source>
        <dbReference type="Proteomes" id="UP001498398"/>
    </source>
</evidence>